<reference evidence="10 11" key="1">
    <citation type="journal article" date="2016" name="Appl. Environ. Microbiol.">
        <title>Lack of Overt Genome Reduction in the Bryostatin-Producing Bryozoan Symbiont "Candidatus Endobugula sertula".</title>
        <authorList>
            <person name="Miller I.J."/>
            <person name="Vanee N."/>
            <person name="Fong S.S."/>
            <person name="Lim-Fong G.E."/>
            <person name="Kwan J.C."/>
        </authorList>
    </citation>
    <scope>NUCLEOTIDE SEQUENCE [LARGE SCALE GENOMIC DNA]</scope>
    <source>
        <strain evidence="10">AB1-4</strain>
    </source>
</reference>
<protein>
    <recommendedName>
        <fullName evidence="8">Amino-acid acetyltransferase</fullName>
        <ecNumber evidence="8">2.3.1.1</ecNumber>
    </recommendedName>
    <alternativeName>
        <fullName evidence="8">N-acetylglutamate synthase</fullName>
        <shortName evidence="8">AGS</shortName>
        <shortName evidence="8">NAGS</shortName>
    </alternativeName>
</protein>
<dbReference type="NCBIfam" id="NF003641">
    <property type="entry name" value="PRK05279.1"/>
    <property type="match status" value="1"/>
</dbReference>
<dbReference type="CDD" id="cd04301">
    <property type="entry name" value="NAT_SF"/>
    <property type="match status" value="1"/>
</dbReference>
<dbReference type="AlphaFoldDB" id="A0A1D2QSH9"/>
<dbReference type="InterPro" id="IPR010167">
    <property type="entry name" value="NH2A_AcTrfase"/>
</dbReference>
<evidence type="ECO:0000259" key="9">
    <source>
        <dbReference type="PROSITE" id="PS51186"/>
    </source>
</evidence>
<dbReference type="InterPro" id="IPR033719">
    <property type="entry name" value="NAGS_kin"/>
</dbReference>
<sequence length="435" mass="48577">MNSNPDYVSSFRQISPYIKSYKGKTFVLMLPEAAVTHANFANITHDIALLNHLGVRIILVHGARQQTEQKLQDPSTTAQIHQGIRAIDSTTSPLLVEAIASTRFAIEASLSTGLPNSPMHNANIQVRSGNFITAMPIGVVDGVDLQYAGKVRKVDIHSLDEMLFNHAIVLISPLGFSATGEVFNLNYTELATKIAIDMNADKLIAFTKNNGAFNDNRKLQKQLTLLQCEKLLLQKDTSNIHLSLKACYKACDQGVNRAHIISYIEDGALIKELFTRDGFGTMVHRDSYETIRRARIDDISGILELIKPLELDGVLTRRPRELLEQEINHFTVMEIDGTVIACAALYPFVKGNTGELACMVTHPDYQRQGKAAKLLSHIEKQAGKLKISQLFVLTTQTAHWFLEQGFSESSLEILPQEKQKVYNYQRNSKIFVKTL</sequence>
<dbReference type="PIRSF" id="PIRSF000423">
    <property type="entry name" value="ArgA"/>
    <property type="match status" value="1"/>
</dbReference>
<gene>
    <name evidence="8" type="primary">argA</name>
    <name evidence="10" type="ORF">AB835_02840</name>
</gene>
<dbReference type="EC" id="2.3.1.1" evidence="8"/>
<comment type="miscellaneous">
    <text evidence="8">In bacteria which possess the bifunctional enzyme ornithine acetyltransferase/N-acetylglutamate synthase (ArgJ), ArgA fulfills an anaplerotic role.</text>
</comment>
<dbReference type="InterPro" id="IPR001048">
    <property type="entry name" value="Asp/Glu/Uridylate_kinase"/>
</dbReference>
<dbReference type="Gene3D" id="3.40.1160.10">
    <property type="entry name" value="Acetylglutamate kinase-like"/>
    <property type="match status" value="1"/>
</dbReference>
<dbReference type="Proteomes" id="UP000242502">
    <property type="component" value="Unassembled WGS sequence"/>
</dbReference>
<accession>A0A1D2QSH9</accession>
<dbReference type="Pfam" id="PF00696">
    <property type="entry name" value="AA_kinase"/>
    <property type="match status" value="1"/>
</dbReference>
<evidence type="ECO:0000256" key="2">
    <source>
        <dbReference type="ARBA" id="ARBA00009145"/>
    </source>
</evidence>
<comment type="similarity">
    <text evidence="2 8">Belongs to the acetyltransferase family. ArgA subfamily.</text>
</comment>
<dbReference type="SUPFAM" id="SSF55729">
    <property type="entry name" value="Acyl-CoA N-acyltransferases (Nat)"/>
    <property type="match status" value="1"/>
</dbReference>
<comment type="subcellular location">
    <subcellularLocation>
        <location evidence="8">Cytoplasm</location>
    </subcellularLocation>
</comment>
<evidence type="ECO:0000256" key="1">
    <source>
        <dbReference type="ARBA" id="ARBA00004925"/>
    </source>
</evidence>
<organism evidence="10 11">
    <name type="scientific">Candidatus Endobugula sertula</name>
    <name type="common">Bugula neritina bacterial symbiont</name>
    <dbReference type="NCBI Taxonomy" id="62101"/>
    <lineage>
        <taxon>Bacteria</taxon>
        <taxon>Pseudomonadati</taxon>
        <taxon>Pseudomonadota</taxon>
        <taxon>Gammaproteobacteria</taxon>
        <taxon>Cellvibrionales</taxon>
        <taxon>Cellvibrionaceae</taxon>
        <taxon>Candidatus Endobugula</taxon>
    </lineage>
</organism>
<proteinExistence type="inferred from homology"/>
<dbReference type="Pfam" id="PF00583">
    <property type="entry name" value="Acetyltransf_1"/>
    <property type="match status" value="1"/>
</dbReference>
<dbReference type="EMBL" id="MDLC01000007">
    <property type="protein sequence ID" value="ODS24541.1"/>
    <property type="molecule type" value="Genomic_DNA"/>
</dbReference>
<evidence type="ECO:0000313" key="11">
    <source>
        <dbReference type="Proteomes" id="UP000242502"/>
    </source>
</evidence>
<evidence type="ECO:0000256" key="3">
    <source>
        <dbReference type="ARBA" id="ARBA00022571"/>
    </source>
</evidence>
<evidence type="ECO:0000256" key="7">
    <source>
        <dbReference type="ARBA" id="ARBA00048372"/>
    </source>
</evidence>
<dbReference type="InterPro" id="IPR036393">
    <property type="entry name" value="AceGlu_kinase-like_sf"/>
</dbReference>
<keyword evidence="5 8" id="KW-0808">Transferase</keyword>
<keyword evidence="8" id="KW-0963">Cytoplasm</keyword>
<dbReference type="HAMAP" id="MF_01105">
    <property type="entry name" value="N_acetyl_glu_synth"/>
    <property type="match status" value="1"/>
</dbReference>
<name>A0A1D2QSH9_9GAMM</name>
<dbReference type="CDD" id="cd04237">
    <property type="entry name" value="AAK_NAGS-ABP"/>
    <property type="match status" value="1"/>
</dbReference>
<dbReference type="GO" id="GO:0006526">
    <property type="term" value="P:L-arginine biosynthetic process"/>
    <property type="evidence" value="ECO:0007669"/>
    <property type="project" value="UniProtKB-UniRule"/>
</dbReference>
<dbReference type="PANTHER" id="PTHR30602:SF12">
    <property type="entry name" value="AMINO-ACID ACETYLTRANSFERASE NAGS1, CHLOROPLASTIC-RELATED"/>
    <property type="match status" value="1"/>
</dbReference>
<evidence type="ECO:0000256" key="6">
    <source>
        <dbReference type="ARBA" id="ARBA00023315"/>
    </source>
</evidence>
<keyword evidence="4 8" id="KW-0028">Amino-acid biosynthesis</keyword>
<dbReference type="InterPro" id="IPR016181">
    <property type="entry name" value="Acyl_CoA_acyltransferase"/>
</dbReference>
<keyword evidence="3 8" id="KW-0055">Arginine biosynthesis</keyword>
<dbReference type="Gene3D" id="3.40.630.30">
    <property type="match status" value="1"/>
</dbReference>
<comment type="caution">
    <text evidence="10">The sequence shown here is derived from an EMBL/GenBank/DDBJ whole genome shotgun (WGS) entry which is preliminary data.</text>
</comment>
<dbReference type="GO" id="GO:0005737">
    <property type="term" value="C:cytoplasm"/>
    <property type="evidence" value="ECO:0007669"/>
    <property type="project" value="UniProtKB-SubCell"/>
</dbReference>
<evidence type="ECO:0000256" key="5">
    <source>
        <dbReference type="ARBA" id="ARBA00022679"/>
    </source>
</evidence>
<evidence type="ECO:0000256" key="8">
    <source>
        <dbReference type="HAMAP-Rule" id="MF_01105"/>
    </source>
</evidence>
<dbReference type="PROSITE" id="PS51186">
    <property type="entry name" value="GNAT"/>
    <property type="match status" value="1"/>
</dbReference>
<feature type="domain" description="N-acetyltransferase" evidence="9">
    <location>
        <begin position="289"/>
        <end position="435"/>
    </location>
</feature>
<dbReference type="InterPro" id="IPR000182">
    <property type="entry name" value="GNAT_dom"/>
</dbReference>
<dbReference type="NCBIfam" id="TIGR01890">
    <property type="entry name" value="N-Ac-Glu-synth"/>
    <property type="match status" value="1"/>
</dbReference>
<dbReference type="STRING" id="62101.AB835_02840"/>
<dbReference type="SUPFAM" id="SSF53633">
    <property type="entry name" value="Carbamate kinase-like"/>
    <property type="match status" value="1"/>
</dbReference>
<keyword evidence="6 8" id="KW-0012">Acyltransferase</keyword>
<comment type="catalytic activity">
    <reaction evidence="7 8">
        <text>L-glutamate + acetyl-CoA = N-acetyl-L-glutamate + CoA + H(+)</text>
        <dbReference type="Rhea" id="RHEA:24292"/>
        <dbReference type="ChEBI" id="CHEBI:15378"/>
        <dbReference type="ChEBI" id="CHEBI:29985"/>
        <dbReference type="ChEBI" id="CHEBI:44337"/>
        <dbReference type="ChEBI" id="CHEBI:57287"/>
        <dbReference type="ChEBI" id="CHEBI:57288"/>
        <dbReference type="EC" id="2.3.1.1"/>
    </reaction>
</comment>
<dbReference type="GO" id="GO:0004042">
    <property type="term" value="F:L-glutamate N-acetyltransferase activity"/>
    <property type="evidence" value="ECO:0007669"/>
    <property type="project" value="UniProtKB-UniRule"/>
</dbReference>
<evidence type="ECO:0000256" key="4">
    <source>
        <dbReference type="ARBA" id="ARBA00022605"/>
    </source>
</evidence>
<dbReference type="PANTHER" id="PTHR30602">
    <property type="entry name" value="AMINO-ACID ACETYLTRANSFERASE"/>
    <property type="match status" value="1"/>
</dbReference>
<comment type="pathway">
    <text evidence="1 8">Amino-acid biosynthesis; L-arginine biosynthesis; N(2)-acetyl-L-ornithine from L-glutamate: step 1/4.</text>
</comment>
<evidence type="ECO:0000313" key="10">
    <source>
        <dbReference type="EMBL" id="ODS24541.1"/>
    </source>
</evidence>
<dbReference type="UniPathway" id="UPA00068">
    <property type="reaction ID" value="UER00106"/>
</dbReference>